<organism evidence="2 3">
    <name type="scientific">Nonomuraea maheshkhaliensis</name>
    <dbReference type="NCBI Taxonomy" id="419590"/>
    <lineage>
        <taxon>Bacteria</taxon>
        <taxon>Bacillati</taxon>
        <taxon>Actinomycetota</taxon>
        <taxon>Actinomycetes</taxon>
        <taxon>Streptosporangiales</taxon>
        <taxon>Streptosporangiaceae</taxon>
        <taxon>Nonomuraea</taxon>
    </lineage>
</organism>
<proteinExistence type="predicted"/>
<feature type="transmembrane region" description="Helical" evidence="1">
    <location>
        <begin position="47"/>
        <end position="71"/>
    </location>
</feature>
<keyword evidence="3" id="KW-1185">Reference proteome</keyword>
<dbReference type="Proteomes" id="UP001500064">
    <property type="component" value="Unassembled WGS sequence"/>
</dbReference>
<evidence type="ECO:0000256" key="1">
    <source>
        <dbReference type="SAM" id="Phobius"/>
    </source>
</evidence>
<keyword evidence="1" id="KW-1133">Transmembrane helix</keyword>
<comment type="caution">
    <text evidence="2">The sequence shown here is derived from an EMBL/GenBank/DDBJ whole genome shotgun (WGS) entry which is preliminary data.</text>
</comment>
<name>A0ABP4QH88_9ACTN</name>
<evidence type="ECO:0000313" key="2">
    <source>
        <dbReference type="EMBL" id="GAA1607969.1"/>
    </source>
</evidence>
<reference evidence="3" key="1">
    <citation type="journal article" date="2019" name="Int. J. Syst. Evol. Microbiol.">
        <title>The Global Catalogue of Microorganisms (GCM) 10K type strain sequencing project: providing services to taxonomists for standard genome sequencing and annotation.</title>
        <authorList>
            <consortium name="The Broad Institute Genomics Platform"/>
            <consortium name="The Broad Institute Genome Sequencing Center for Infectious Disease"/>
            <person name="Wu L."/>
            <person name="Ma J."/>
        </authorList>
    </citation>
    <scope>NUCLEOTIDE SEQUENCE [LARGE SCALE GENOMIC DNA]</scope>
    <source>
        <strain evidence="3">JCM 13929</strain>
    </source>
</reference>
<evidence type="ECO:0000313" key="3">
    <source>
        <dbReference type="Proteomes" id="UP001500064"/>
    </source>
</evidence>
<keyword evidence="1" id="KW-0472">Membrane</keyword>
<sequence length="114" mass="11689">MKLRAHPIVRGCAAVSGLILISLAQSWMSTALDAPITLLHLDPLFNAAPSGLAAGAVVTVPLLAIGTVIMIRAPWLGVTCTPTTVKVHKLLWTRCSSPCLPEQAASGGSTPAPG</sequence>
<protein>
    <submittedName>
        <fullName evidence="2">Uncharacterized protein</fullName>
    </submittedName>
</protein>
<gene>
    <name evidence="2" type="ORF">GCM10009733_000100</name>
</gene>
<dbReference type="EMBL" id="BAAAMU010000001">
    <property type="protein sequence ID" value="GAA1607969.1"/>
    <property type="molecule type" value="Genomic_DNA"/>
</dbReference>
<accession>A0ABP4QH88</accession>
<keyword evidence="1" id="KW-0812">Transmembrane</keyword>